<protein>
    <submittedName>
        <fullName evidence="5">TATA-box-binding protein 2</fullName>
    </submittedName>
</protein>
<dbReference type="Pfam" id="PF00352">
    <property type="entry name" value="TBP"/>
    <property type="match status" value="1"/>
</dbReference>
<dbReference type="PRINTS" id="PR00686">
    <property type="entry name" value="TIFACTORIID"/>
</dbReference>
<accession>A0A1D6K7I2</accession>
<dbReference type="EMBL" id="CM007647">
    <property type="protein sequence ID" value="ONL99513.1"/>
    <property type="molecule type" value="Genomic_DNA"/>
</dbReference>
<dbReference type="SUPFAM" id="SSF55945">
    <property type="entry name" value="TATA-box binding protein-like"/>
    <property type="match status" value="1"/>
</dbReference>
<dbReference type="IntAct" id="A0A1D6K7I2">
    <property type="interactions" value="1"/>
</dbReference>
<dbReference type="GO" id="GO:0006352">
    <property type="term" value="P:DNA-templated transcription initiation"/>
    <property type="evidence" value="ECO:0007669"/>
    <property type="project" value="InterPro"/>
</dbReference>
<evidence type="ECO:0000256" key="4">
    <source>
        <dbReference type="ARBA" id="ARBA00037612"/>
    </source>
</evidence>
<evidence type="ECO:0000256" key="3">
    <source>
        <dbReference type="ARBA" id="ARBA00023163"/>
    </source>
</evidence>
<dbReference type="PANTHER" id="PTHR10126">
    <property type="entry name" value="TATA-BOX BINDING PROTEIN"/>
    <property type="match status" value="1"/>
</dbReference>
<gene>
    <name evidence="5" type="ORF">ZEAMMB73_Zm00001d029737</name>
</gene>
<reference evidence="5" key="1">
    <citation type="submission" date="2015-12" db="EMBL/GenBank/DDBJ databases">
        <title>Update maize B73 reference genome by single molecule sequencing technologies.</title>
        <authorList>
            <consortium name="Maize Genome Sequencing Project"/>
            <person name="Ware D."/>
        </authorList>
    </citation>
    <scope>NUCLEOTIDE SEQUENCE [LARGE SCALE GENOMIC DNA]</scope>
    <source>
        <tissue evidence="5">Seedling</tissue>
    </source>
</reference>
<evidence type="ECO:0000313" key="5">
    <source>
        <dbReference type="EMBL" id="ONL99513.1"/>
    </source>
</evidence>
<dbReference type="SMR" id="A0A1D6K7I2"/>
<dbReference type="STRING" id="4577.A0A1D6K7I2"/>
<dbReference type="InParanoid" id="A0A1D6K7I2"/>
<comment type="similarity">
    <text evidence="1">Belongs to the TBP family.</text>
</comment>
<sequence length="106" mass="12015">MTVPPSHSSHSTHQPRPDLAMLDSCQITKINLFKFGVSILNFCVYGKVPHLMTFLVTYEAKLLPGLIYRMKRPKIVLLFFVSGKIVLTRAKVRDETLLLKLSIQSS</sequence>
<evidence type="ECO:0000256" key="2">
    <source>
        <dbReference type="ARBA" id="ARBA00023125"/>
    </source>
</evidence>
<proteinExistence type="inferred from homology"/>
<dbReference type="Gene3D" id="3.30.310.10">
    <property type="entry name" value="TATA-Binding Protein"/>
    <property type="match status" value="1"/>
</dbReference>
<comment type="function">
    <text evidence="4">General transcription factor that functions at the core of the DNA-binding multiprotein factor TFIID. Binding of TFIID to the TATA box is the initial transcriptional step of the pre-initiation complex (PIC), playing a role in the activation of eukaryotic genes transcribed by RNA polymerase II.</text>
</comment>
<dbReference type="AlphaFoldDB" id="A0A1D6K7I2"/>
<dbReference type="InterPro" id="IPR000814">
    <property type="entry name" value="TBP"/>
</dbReference>
<dbReference type="GO" id="GO:0003677">
    <property type="term" value="F:DNA binding"/>
    <property type="evidence" value="ECO:0007669"/>
    <property type="project" value="UniProtKB-KW"/>
</dbReference>
<evidence type="ECO:0000256" key="1">
    <source>
        <dbReference type="ARBA" id="ARBA00005560"/>
    </source>
</evidence>
<name>A0A1D6K7I2_MAIZE</name>
<keyword evidence="2" id="KW-0238">DNA-binding</keyword>
<keyword evidence="3" id="KW-0804">Transcription</keyword>
<organism evidence="5">
    <name type="scientific">Zea mays</name>
    <name type="common">Maize</name>
    <dbReference type="NCBI Taxonomy" id="4577"/>
    <lineage>
        <taxon>Eukaryota</taxon>
        <taxon>Viridiplantae</taxon>
        <taxon>Streptophyta</taxon>
        <taxon>Embryophyta</taxon>
        <taxon>Tracheophyta</taxon>
        <taxon>Spermatophyta</taxon>
        <taxon>Magnoliopsida</taxon>
        <taxon>Liliopsida</taxon>
        <taxon>Poales</taxon>
        <taxon>Poaceae</taxon>
        <taxon>PACMAD clade</taxon>
        <taxon>Panicoideae</taxon>
        <taxon>Andropogonodae</taxon>
        <taxon>Andropogoneae</taxon>
        <taxon>Tripsacinae</taxon>
        <taxon>Zea</taxon>
    </lineage>
</organism>
<dbReference type="InterPro" id="IPR012295">
    <property type="entry name" value="TBP_dom_sf"/>
</dbReference>